<keyword evidence="1" id="KW-0812">Transmembrane</keyword>
<feature type="transmembrane region" description="Helical" evidence="1">
    <location>
        <begin position="217"/>
        <end position="234"/>
    </location>
</feature>
<keyword evidence="4" id="KW-1185">Reference proteome</keyword>
<dbReference type="PROSITE" id="PS51184">
    <property type="entry name" value="JMJC"/>
    <property type="match status" value="1"/>
</dbReference>
<proteinExistence type="predicted"/>
<dbReference type="SUPFAM" id="SSF51197">
    <property type="entry name" value="Clavaminate synthase-like"/>
    <property type="match status" value="1"/>
</dbReference>
<dbReference type="Proteomes" id="UP000799439">
    <property type="component" value="Unassembled WGS sequence"/>
</dbReference>
<keyword evidence="1" id="KW-1133">Transmembrane helix</keyword>
<dbReference type="InterPro" id="IPR003347">
    <property type="entry name" value="JmjC_dom"/>
</dbReference>
<organism evidence="3 4">
    <name type="scientific">Myriangium duriaei CBS 260.36</name>
    <dbReference type="NCBI Taxonomy" id="1168546"/>
    <lineage>
        <taxon>Eukaryota</taxon>
        <taxon>Fungi</taxon>
        <taxon>Dikarya</taxon>
        <taxon>Ascomycota</taxon>
        <taxon>Pezizomycotina</taxon>
        <taxon>Dothideomycetes</taxon>
        <taxon>Dothideomycetidae</taxon>
        <taxon>Myriangiales</taxon>
        <taxon>Myriangiaceae</taxon>
        <taxon>Myriangium</taxon>
    </lineage>
</organism>
<evidence type="ECO:0000313" key="4">
    <source>
        <dbReference type="Proteomes" id="UP000799439"/>
    </source>
</evidence>
<dbReference type="AlphaFoldDB" id="A0A9P4IXP0"/>
<comment type="caution">
    <text evidence="3">The sequence shown here is derived from an EMBL/GenBank/DDBJ whole genome shotgun (WGS) entry which is preliminary data.</text>
</comment>
<evidence type="ECO:0000256" key="1">
    <source>
        <dbReference type="SAM" id="Phobius"/>
    </source>
</evidence>
<sequence>MVSTDGAITPCHVDVAGLWIMVIMVTGNKYWMFPKKGLKARQAWRNRRQDNFVARQLEAVPSEMCGVNLRSGDAILQPPGTLHTVLTLSKSCAICYQFYHPRTMHLSIDAVSKQIRRKQIESDDLEPKHLQKLEFCIGFIRALSLPKIAYILLDEAIERMLKKLKGNGGEGIDYPAPDFVKKYDRRHWRPSIKDLKVFPDWVEGLAQQYSCENRPSFAYWIALVKFVAIARAYLVQRHLGSTLDIEILRSTWTKPGLHDIGVLKRKRSITDESVESRVDSLFDGENDIDLDLYEHGLSDGLDHFDY</sequence>
<dbReference type="Gene3D" id="2.60.120.650">
    <property type="entry name" value="Cupin"/>
    <property type="match status" value="1"/>
</dbReference>
<gene>
    <name evidence="3" type="ORF">K461DRAFT_279051</name>
</gene>
<accession>A0A9P4IXP0</accession>
<evidence type="ECO:0000259" key="2">
    <source>
        <dbReference type="PROSITE" id="PS51184"/>
    </source>
</evidence>
<dbReference type="EMBL" id="ML996087">
    <property type="protein sequence ID" value="KAF2151546.1"/>
    <property type="molecule type" value="Genomic_DNA"/>
</dbReference>
<name>A0A9P4IXP0_9PEZI</name>
<feature type="domain" description="JmjC" evidence="2">
    <location>
        <begin position="1"/>
        <end position="115"/>
    </location>
</feature>
<reference evidence="3" key="1">
    <citation type="journal article" date="2020" name="Stud. Mycol.">
        <title>101 Dothideomycetes genomes: a test case for predicting lifestyles and emergence of pathogens.</title>
        <authorList>
            <person name="Haridas S."/>
            <person name="Albert R."/>
            <person name="Binder M."/>
            <person name="Bloem J."/>
            <person name="Labutti K."/>
            <person name="Salamov A."/>
            <person name="Andreopoulos B."/>
            <person name="Baker S."/>
            <person name="Barry K."/>
            <person name="Bills G."/>
            <person name="Bluhm B."/>
            <person name="Cannon C."/>
            <person name="Castanera R."/>
            <person name="Culley D."/>
            <person name="Daum C."/>
            <person name="Ezra D."/>
            <person name="Gonzalez J."/>
            <person name="Henrissat B."/>
            <person name="Kuo A."/>
            <person name="Liang C."/>
            <person name="Lipzen A."/>
            <person name="Lutzoni F."/>
            <person name="Magnuson J."/>
            <person name="Mondo S."/>
            <person name="Nolan M."/>
            <person name="Ohm R."/>
            <person name="Pangilinan J."/>
            <person name="Park H.-J."/>
            <person name="Ramirez L."/>
            <person name="Alfaro M."/>
            <person name="Sun H."/>
            <person name="Tritt A."/>
            <person name="Yoshinaga Y."/>
            <person name="Zwiers L.-H."/>
            <person name="Turgeon B."/>
            <person name="Goodwin S."/>
            <person name="Spatafora J."/>
            <person name="Crous P."/>
            <person name="Grigoriev I."/>
        </authorList>
    </citation>
    <scope>NUCLEOTIDE SEQUENCE</scope>
    <source>
        <strain evidence="3">CBS 260.36</strain>
    </source>
</reference>
<evidence type="ECO:0000313" key="3">
    <source>
        <dbReference type="EMBL" id="KAF2151546.1"/>
    </source>
</evidence>
<keyword evidence="1" id="KW-0472">Membrane</keyword>
<protein>
    <recommendedName>
        <fullName evidence="2">JmjC domain-containing protein</fullName>
    </recommendedName>
</protein>
<dbReference type="OrthoDB" id="5019341at2759"/>